<evidence type="ECO:0000313" key="1">
    <source>
        <dbReference type="EMBL" id="KAK4434787.1"/>
    </source>
</evidence>
<keyword evidence="2" id="KW-1185">Reference proteome</keyword>
<sequence length="139" mass="16284">MDSPSNNIFFTDNDFISSFMPIDTNMRNDESSCKNILLKKRKKSLIDLDARYIESIDRFVDKADLRLEMMSKRMGFEFDASEARKKVYEAICKVGPLKVREKLSVAKKWVSDTKSLDFFLAFLMMRRLEFIHMMLDGSV</sequence>
<reference evidence="1" key="1">
    <citation type="submission" date="2020-06" db="EMBL/GenBank/DDBJ databases">
        <authorList>
            <person name="Li T."/>
            <person name="Hu X."/>
            <person name="Zhang T."/>
            <person name="Song X."/>
            <person name="Zhang H."/>
            <person name="Dai N."/>
            <person name="Sheng W."/>
            <person name="Hou X."/>
            <person name="Wei L."/>
        </authorList>
    </citation>
    <scope>NUCLEOTIDE SEQUENCE</scope>
    <source>
        <strain evidence="1">3651</strain>
        <tissue evidence="1">Leaf</tissue>
    </source>
</reference>
<gene>
    <name evidence="1" type="ORF">Salat_0641600</name>
</gene>
<proteinExistence type="predicted"/>
<protein>
    <submittedName>
        <fullName evidence="1">Uncharacterized protein</fullName>
    </submittedName>
</protein>
<name>A0AAE1YRD3_9LAMI</name>
<comment type="caution">
    <text evidence="1">The sequence shown here is derived from an EMBL/GenBank/DDBJ whole genome shotgun (WGS) entry which is preliminary data.</text>
</comment>
<dbReference type="EMBL" id="JACGWO010000002">
    <property type="protein sequence ID" value="KAK4434787.1"/>
    <property type="molecule type" value="Genomic_DNA"/>
</dbReference>
<organism evidence="1 2">
    <name type="scientific">Sesamum alatum</name>
    <dbReference type="NCBI Taxonomy" id="300844"/>
    <lineage>
        <taxon>Eukaryota</taxon>
        <taxon>Viridiplantae</taxon>
        <taxon>Streptophyta</taxon>
        <taxon>Embryophyta</taxon>
        <taxon>Tracheophyta</taxon>
        <taxon>Spermatophyta</taxon>
        <taxon>Magnoliopsida</taxon>
        <taxon>eudicotyledons</taxon>
        <taxon>Gunneridae</taxon>
        <taxon>Pentapetalae</taxon>
        <taxon>asterids</taxon>
        <taxon>lamiids</taxon>
        <taxon>Lamiales</taxon>
        <taxon>Pedaliaceae</taxon>
        <taxon>Sesamum</taxon>
    </lineage>
</organism>
<accession>A0AAE1YRD3</accession>
<dbReference type="AlphaFoldDB" id="A0AAE1YRD3"/>
<dbReference type="Proteomes" id="UP001293254">
    <property type="component" value="Unassembled WGS sequence"/>
</dbReference>
<evidence type="ECO:0000313" key="2">
    <source>
        <dbReference type="Proteomes" id="UP001293254"/>
    </source>
</evidence>
<reference evidence="1" key="2">
    <citation type="journal article" date="2024" name="Plant">
        <title>Genomic evolution and insights into agronomic trait innovations of Sesamum species.</title>
        <authorList>
            <person name="Miao H."/>
            <person name="Wang L."/>
            <person name="Qu L."/>
            <person name="Liu H."/>
            <person name="Sun Y."/>
            <person name="Le M."/>
            <person name="Wang Q."/>
            <person name="Wei S."/>
            <person name="Zheng Y."/>
            <person name="Lin W."/>
            <person name="Duan Y."/>
            <person name="Cao H."/>
            <person name="Xiong S."/>
            <person name="Wang X."/>
            <person name="Wei L."/>
            <person name="Li C."/>
            <person name="Ma Q."/>
            <person name="Ju M."/>
            <person name="Zhao R."/>
            <person name="Li G."/>
            <person name="Mu C."/>
            <person name="Tian Q."/>
            <person name="Mei H."/>
            <person name="Zhang T."/>
            <person name="Gao T."/>
            <person name="Zhang H."/>
        </authorList>
    </citation>
    <scope>NUCLEOTIDE SEQUENCE</scope>
    <source>
        <strain evidence="1">3651</strain>
    </source>
</reference>